<comment type="caution">
    <text evidence="1">The sequence shown here is derived from an EMBL/GenBank/DDBJ whole genome shotgun (WGS) entry which is preliminary data.</text>
</comment>
<gene>
    <name evidence="1" type="ORF">K8V01_01775</name>
</gene>
<evidence type="ECO:0000313" key="1">
    <source>
        <dbReference type="EMBL" id="HJG85750.1"/>
    </source>
</evidence>
<accession>A0A921MJT1</accession>
<protein>
    <submittedName>
        <fullName evidence="1">Uncharacterized protein</fullName>
    </submittedName>
</protein>
<reference evidence="1" key="2">
    <citation type="submission" date="2021-09" db="EMBL/GenBank/DDBJ databases">
        <authorList>
            <person name="Gilroy R."/>
        </authorList>
    </citation>
    <scope>NUCLEOTIDE SEQUENCE</scope>
    <source>
        <strain evidence="1">CHK179-5677</strain>
    </source>
</reference>
<evidence type="ECO:0000313" key="2">
    <source>
        <dbReference type="Proteomes" id="UP000760668"/>
    </source>
</evidence>
<dbReference type="AlphaFoldDB" id="A0A921MJT1"/>
<proteinExistence type="predicted"/>
<dbReference type="EMBL" id="DYUC01000016">
    <property type="protein sequence ID" value="HJG85750.1"/>
    <property type="molecule type" value="Genomic_DNA"/>
</dbReference>
<sequence>MMQGDTPELRRIISWLEGQFEAGQLARVERVTKNAVRVTDRWGDTALVICRQDGAVEMMPVPEAC</sequence>
<reference evidence="1" key="1">
    <citation type="journal article" date="2021" name="PeerJ">
        <title>Extensive microbial diversity within the chicken gut microbiome revealed by metagenomics and culture.</title>
        <authorList>
            <person name="Gilroy R."/>
            <person name="Ravi A."/>
            <person name="Getino M."/>
            <person name="Pursley I."/>
            <person name="Horton D.L."/>
            <person name="Alikhan N.F."/>
            <person name="Baker D."/>
            <person name="Gharbi K."/>
            <person name="Hall N."/>
            <person name="Watson M."/>
            <person name="Adriaenssens E.M."/>
            <person name="Foster-Nyarko E."/>
            <person name="Jarju S."/>
            <person name="Secka A."/>
            <person name="Antonio M."/>
            <person name="Oren A."/>
            <person name="Chaudhuri R.R."/>
            <person name="La Ragione R."/>
            <person name="Hildebrand F."/>
            <person name="Pallen M.J."/>
        </authorList>
    </citation>
    <scope>NUCLEOTIDE SEQUENCE</scope>
    <source>
        <strain evidence="1">CHK179-5677</strain>
    </source>
</reference>
<dbReference type="Proteomes" id="UP000760668">
    <property type="component" value="Unassembled WGS sequence"/>
</dbReference>
<organism evidence="1 2">
    <name type="scientific">Pseudoflavonifractor capillosus</name>
    <dbReference type="NCBI Taxonomy" id="106588"/>
    <lineage>
        <taxon>Bacteria</taxon>
        <taxon>Bacillati</taxon>
        <taxon>Bacillota</taxon>
        <taxon>Clostridia</taxon>
        <taxon>Eubacteriales</taxon>
        <taxon>Oscillospiraceae</taxon>
        <taxon>Pseudoflavonifractor</taxon>
    </lineage>
</organism>
<dbReference type="RefSeq" id="WP_295368614.1">
    <property type="nucleotide sequence ID" value="NZ_DYUC01000016.1"/>
</dbReference>
<name>A0A921MJT1_9FIRM</name>